<feature type="region of interest" description="Disordered" evidence="9">
    <location>
        <begin position="488"/>
        <end position="624"/>
    </location>
</feature>
<feature type="compositionally biased region" description="Polar residues" evidence="9">
    <location>
        <begin position="289"/>
        <end position="307"/>
    </location>
</feature>
<dbReference type="InterPro" id="IPR008942">
    <property type="entry name" value="ENTH_VHS"/>
</dbReference>
<dbReference type="SUPFAM" id="SSF48464">
    <property type="entry name" value="ENTH/VHS domain"/>
    <property type="match status" value="1"/>
</dbReference>
<keyword evidence="6 8" id="KW-0863">Zinc-finger</keyword>
<feature type="compositionally biased region" description="Low complexity" evidence="9">
    <location>
        <begin position="499"/>
        <end position="513"/>
    </location>
</feature>
<feature type="region of interest" description="Disordered" evidence="9">
    <location>
        <begin position="333"/>
        <end position="372"/>
    </location>
</feature>
<dbReference type="InterPro" id="IPR017455">
    <property type="entry name" value="Znf_FYVE-rel"/>
</dbReference>
<dbReference type="Pfam" id="PF02809">
    <property type="entry name" value="UIM"/>
    <property type="match status" value="2"/>
</dbReference>
<evidence type="ECO:0000256" key="6">
    <source>
        <dbReference type="ARBA" id="ARBA00022771"/>
    </source>
</evidence>
<dbReference type="InterPro" id="IPR011011">
    <property type="entry name" value="Znf_FYVE_PHD"/>
</dbReference>
<dbReference type="Proteomes" id="UP001648503">
    <property type="component" value="Unassembled WGS sequence"/>
</dbReference>
<organism evidence="12 13">
    <name type="scientific">Batrachochytrium salamandrivorans</name>
    <dbReference type="NCBI Taxonomy" id="1357716"/>
    <lineage>
        <taxon>Eukaryota</taxon>
        <taxon>Fungi</taxon>
        <taxon>Fungi incertae sedis</taxon>
        <taxon>Chytridiomycota</taxon>
        <taxon>Chytridiomycota incertae sedis</taxon>
        <taxon>Chytridiomycetes</taxon>
        <taxon>Rhizophydiales</taxon>
        <taxon>Rhizophydiales incertae sedis</taxon>
        <taxon>Batrachochytrium</taxon>
    </lineage>
</organism>
<feature type="compositionally biased region" description="Polar residues" evidence="9">
    <location>
        <begin position="241"/>
        <end position="263"/>
    </location>
</feature>
<keyword evidence="5" id="KW-0967">Endosome</keyword>
<dbReference type="InterPro" id="IPR013083">
    <property type="entry name" value="Znf_RING/FYVE/PHD"/>
</dbReference>
<dbReference type="Gene3D" id="1.25.40.90">
    <property type="match status" value="1"/>
</dbReference>
<comment type="subcellular location">
    <subcellularLocation>
        <location evidence="1">Endosome membrane</location>
        <topology evidence="1">Peripheral membrane protein</topology>
        <orientation evidence="1">Cytoplasmic side</orientation>
    </subcellularLocation>
</comment>
<feature type="compositionally biased region" description="Polar residues" evidence="9">
    <location>
        <begin position="548"/>
        <end position="558"/>
    </location>
</feature>
<feature type="compositionally biased region" description="Basic and acidic residues" evidence="9">
    <location>
        <begin position="309"/>
        <end position="320"/>
    </location>
</feature>
<evidence type="ECO:0000313" key="13">
    <source>
        <dbReference type="Proteomes" id="UP001648503"/>
    </source>
</evidence>
<sequence length="624" mass="67620">MASLFGSLLANPFDDLVEKATSEHIPVGTDDLVLSLNIADKIKSKEVPAKTAVLSLKRRINHRNPNVQILALKLTDTCVKNSGHHFLQEVVSREFVDNLVSIARSLMVTNPEVKVKIMGLLQAWGIAFKSKPDLAYMCEVYETLKRDGAVFPPIDAADTAAAMLDTKTVPDWTDSEICMRCRTAFTTFNRKHHCRNCGQTFCNDCSSKRMPLAHLGIIEAVRVCDTCQAKLATTSLASATGVSRSNSTTSNVASGVPSSTLDKSQSDLVKKEEDDLAKAIAASLGVSSSEPVASPALTSRKSTTKQSVRFKDHDHDSDEDLKRAIEASLLDAERSTPAFSSASEPKSGLRDSSVGKSSNDRGYPSRSSHTPAVVTAIAPSTDITPTELENIQLFSELVERTEADMAIRGIGALNPAQLQALFAQVAPLQVKLHASIEESASKYKTLYDMNEKINDTVSLYDQFLQKRVAVSQQPSAIVGGSMPQRYSYNSPLPQGDVYAAPSQQQQQQQWAPPADAPPEFHPNYHASGTGSLHPAQVSNPGYAAQPQFGYQQSFQPPQSYEGHAPPAPQVPGQIYNPQSAPGHPLYPGSHTYATPQGYPQQPPPQQQQQPPSQPVVQEAPLIEL</sequence>
<evidence type="ECO:0000256" key="5">
    <source>
        <dbReference type="ARBA" id="ARBA00022753"/>
    </source>
</evidence>
<feature type="compositionally biased region" description="Low complexity" evidence="9">
    <location>
        <begin position="606"/>
        <end position="617"/>
    </location>
</feature>
<feature type="domain" description="FYVE-type" evidence="10">
    <location>
        <begin position="172"/>
        <end position="232"/>
    </location>
</feature>
<dbReference type="Pfam" id="PF21356">
    <property type="entry name" value="Vps27_GAT-like"/>
    <property type="match status" value="1"/>
</dbReference>
<feature type="region of interest" description="Disordered" evidence="9">
    <location>
        <begin position="238"/>
        <end position="269"/>
    </location>
</feature>
<dbReference type="SMART" id="SM00064">
    <property type="entry name" value="FYVE"/>
    <property type="match status" value="1"/>
</dbReference>
<dbReference type="Pfam" id="PF01363">
    <property type="entry name" value="FYVE"/>
    <property type="match status" value="1"/>
</dbReference>
<evidence type="ECO:0000256" key="3">
    <source>
        <dbReference type="ARBA" id="ARBA00017753"/>
    </source>
</evidence>
<dbReference type="InterPro" id="IPR017073">
    <property type="entry name" value="HGS/VPS27"/>
</dbReference>
<dbReference type="PROSITE" id="PS50178">
    <property type="entry name" value="ZF_FYVE"/>
    <property type="match status" value="1"/>
</dbReference>
<dbReference type="PROSITE" id="PS50179">
    <property type="entry name" value="VHS"/>
    <property type="match status" value="1"/>
</dbReference>
<dbReference type="InterPro" id="IPR002014">
    <property type="entry name" value="VHS_dom"/>
</dbReference>
<evidence type="ECO:0000256" key="4">
    <source>
        <dbReference type="ARBA" id="ARBA00022723"/>
    </source>
</evidence>
<evidence type="ECO:0000256" key="2">
    <source>
        <dbReference type="ARBA" id="ARBA00008597"/>
    </source>
</evidence>
<dbReference type="InterPro" id="IPR003903">
    <property type="entry name" value="UIM_dom"/>
</dbReference>
<dbReference type="CDD" id="cd16979">
    <property type="entry name" value="VHS_Vps27"/>
    <property type="match status" value="1"/>
</dbReference>
<evidence type="ECO:0000256" key="1">
    <source>
        <dbReference type="ARBA" id="ARBA00004125"/>
    </source>
</evidence>
<keyword evidence="13" id="KW-1185">Reference proteome</keyword>
<evidence type="ECO:0000256" key="9">
    <source>
        <dbReference type="SAM" id="MobiDB-lite"/>
    </source>
</evidence>
<dbReference type="SMART" id="SM00288">
    <property type="entry name" value="VHS"/>
    <property type="match status" value="1"/>
</dbReference>
<dbReference type="PROSITE" id="PS50330">
    <property type="entry name" value="UIM"/>
    <property type="match status" value="1"/>
</dbReference>
<protein>
    <recommendedName>
        <fullName evidence="3">Vacuolar protein sorting-associated protein 27</fullName>
    </recommendedName>
</protein>
<evidence type="ECO:0000259" key="11">
    <source>
        <dbReference type="PROSITE" id="PS50179"/>
    </source>
</evidence>
<dbReference type="InterPro" id="IPR000306">
    <property type="entry name" value="Znf_FYVE"/>
</dbReference>
<reference evidence="12 13" key="1">
    <citation type="submission" date="2021-02" db="EMBL/GenBank/DDBJ databases">
        <title>Variation within the Batrachochytrium salamandrivorans European outbreak.</title>
        <authorList>
            <person name="Kelly M."/>
            <person name="Pasmans F."/>
            <person name="Shea T.P."/>
            <person name="Munoz J.F."/>
            <person name="Carranza S."/>
            <person name="Cuomo C.A."/>
            <person name="Martel A."/>
        </authorList>
    </citation>
    <scope>NUCLEOTIDE SEQUENCE [LARGE SCALE GENOMIC DNA]</scope>
    <source>
        <strain evidence="12 13">AMFP18/2</strain>
    </source>
</reference>
<feature type="domain" description="VHS" evidence="11">
    <location>
        <begin position="22"/>
        <end position="152"/>
    </location>
</feature>
<evidence type="ECO:0000256" key="8">
    <source>
        <dbReference type="PROSITE-ProRule" id="PRU00091"/>
    </source>
</evidence>
<dbReference type="SUPFAM" id="SSF57903">
    <property type="entry name" value="FYVE/PHD zinc finger"/>
    <property type="match status" value="1"/>
</dbReference>
<comment type="caution">
    <text evidence="12">The sequence shown here is derived from an EMBL/GenBank/DDBJ whole genome shotgun (WGS) entry which is preliminary data.</text>
</comment>
<evidence type="ECO:0000259" key="10">
    <source>
        <dbReference type="PROSITE" id="PS50178"/>
    </source>
</evidence>
<comment type="similarity">
    <text evidence="2">Belongs to the VPS27 family.</text>
</comment>
<dbReference type="Pfam" id="PF00790">
    <property type="entry name" value="VHS"/>
    <property type="match status" value="1"/>
</dbReference>
<keyword evidence="7" id="KW-0862">Zinc</keyword>
<dbReference type="PANTHER" id="PTHR46275">
    <property type="entry name" value="HEPATOCYTE GROWTH FACTOR-REGULATED TYROSINE KINASE SUBSTRATE"/>
    <property type="match status" value="1"/>
</dbReference>
<name>A0ABQ8FN75_9FUNG</name>
<keyword evidence="4" id="KW-0479">Metal-binding</keyword>
<feature type="region of interest" description="Disordered" evidence="9">
    <location>
        <begin position="289"/>
        <end position="320"/>
    </location>
</feature>
<accession>A0ABQ8FN75</accession>
<gene>
    <name evidence="12" type="ORF">BASA50_001724</name>
</gene>
<dbReference type="InterPro" id="IPR049425">
    <property type="entry name" value="Vps27_GAT-like"/>
</dbReference>
<proteinExistence type="inferred from homology"/>
<dbReference type="SMART" id="SM00726">
    <property type="entry name" value="UIM"/>
    <property type="match status" value="2"/>
</dbReference>
<dbReference type="PANTHER" id="PTHR46275:SF1">
    <property type="entry name" value="HEPATOCYTE GROWTH FACTOR-REGULATED TYROSINE KINASE SUBSTRATE"/>
    <property type="match status" value="1"/>
</dbReference>
<dbReference type="EMBL" id="JAFCIX010000016">
    <property type="protein sequence ID" value="KAH6601199.1"/>
    <property type="molecule type" value="Genomic_DNA"/>
</dbReference>
<dbReference type="Gene3D" id="3.30.40.10">
    <property type="entry name" value="Zinc/RING finger domain, C3HC4 (zinc finger)"/>
    <property type="match status" value="1"/>
</dbReference>
<dbReference type="Gene3D" id="6.10.140.100">
    <property type="match status" value="1"/>
</dbReference>
<evidence type="ECO:0000313" key="12">
    <source>
        <dbReference type="EMBL" id="KAH6601199.1"/>
    </source>
</evidence>
<dbReference type="Gene3D" id="1.20.5.1940">
    <property type="match status" value="1"/>
</dbReference>
<evidence type="ECO:0000256" key="7">
    <source>
        <dbReference type="ARBA" id="ARBA00022833"/>
    </source>
</evidence>